<dbReference type="PROSITE" id="PS51257">
    <property type="entry name" value="PROKAR_LIPOPROTEIN"/>
    <property type="match status" value="1"/>
</dbReference>
<protein>
    <submittedName>
        <fullName evidence="3">Uncharacterized protein</fullName>
    </submittedName>
</protein>
<evidence type="ECO:0000256" key="2">
    <source>
        <dbReference type="SAM" id="SignalP"/>
    </source>
</evidence>
<feature type="signal peptide" evidence="2">
    <location>
        <begin position="1"/>
        <end position="20"/>
    </location>
</feature>
<dbReference type="EMBL" id="BAABKC010000147">
    <property type="protein sequence ID" value="GAA5082075.1"/>
    <property type="molecule type" value="Genomic_DNA"/>
</dbReference>
<evidence type="ECO:0000313" key="3">
    <source>
        <dbReference type="EMBL" id="GAA5082075.1"/>
    </source>
</evidence>
<feature type="compositionally biased region" description="Basic and acidic residues" evidence="1">
    <location>
        <begin position="73"/>
        <end position="83"/>
    </location>
</feature>
<evidence type="ECO:0000313" key="4">
    <source>
        <dbReference type="Proteomes" id="UP001500124"/>
    </source>
</evidence>
<feature type="chain" id="PRO_5046695270" evidence="2">
    <location>
        <begin position="21"/>
        <end position="83"/>
    </location>
</feature>
<feature type="compositionally biased region" description="Low complexity" evidence="1">
    <location>
        <begin position="25"/>
        <end position="44"/>
    </location>
</feature>
<keyword evidence="2" id="KW-0732">Signal</keyword>
<dbReference type="RefSeq" id="WP_345672638.1">
    <property type="nucleotide sequence ID" value="NZ_BAABKC010000147.1"/>
</dbReference>
<accession>A0ABP9LSB7</accession>
<reference evidence="4" key="1">
    <citation type="journal article" date="2019" name="Int. J. Syst. Evol. Microbiol.">
        <title>The Global Catalogue of Microorganisms (GCM) 10K type strain sequencing project: providing services to taxonomists for standard genome sequencing and annotation.</title>
        <authorList>
            <consortium name="The Broad Institute Genomics Platform"/>
            <consortium name="The Broad Institute Genome Sequencing Center for Infectious Disease"/>
            <person name="Wu L."/>
            <person name="Ma J."/>
        </authorList>
    </citation>
    <scope>NUCLEOTIDE SEQUENCE [LARGE SCALE GENOMIC DNA]</scope>
    <source>
        <strain evidence="4">JCM 18410</strain>
    </source>
</reference>
<feature type="region of interest" description="Disordered" evidence="1">
    <location>
        <begin position="25"/>
        <end position="83"/>
    </location>
</feature>
<organism evidence="3 4">
    <name type="scientific">Streptomyces similanensis</name>
    <dbReference type="NCBI Taxonomy" id="1274988"/>
    <lineage>
        <taxon>Bacteria</taxon>
        <taxon>Bacillati</taxon>
        <taxon>Actinomycetota</taxon>
        <taxon>Actinomycetes</taxon>
        <taxon>Kitasatosporales</taxon>
        <taxon>Streptomycetaceae</taxon>
        <taxon>Streptomyces</taxon>
    </lineage>
</organism>
<feature type="compositionally biased region" description="Basic and acidic residues" evidence="1">
    <location>
        <begin position="55"/>
        <end position="65"/>
    </location>
</feature>
<comment type="caution">
    <text evidence="3">The sequence shown here is derived from an EMBL/GenBank/DDBJ whole genome shotgun (WGS) entry which is preliminary data.</text>
</comment>
<dbReference type="Proteomes" id="UP001500124">
    <property type="component" value="Unassembled WGS sequence"/>
</dbReference>
<keyword evidence="4" id="KW-1185">Reference proteome</keyword>
<sequence length="83" mass="7974">MRARRCAVGAAAGLLTALLAAGCGRHDGAATPAPATSPAASAPTGSGGSAGSAGDYERMRQKVDAAESAAAAADRDTASDDDR</sequence>
<gene>
    <name evidence="3" type="ORF">GCM10023336_76410</name>
</gene>
<evidence type="ECO:0000256" key="1">
    <source>
        <dbReference type="SAM" id="MobiDB-lite"/>
    </source>
</evidence>
<name>A0ABP9LSB7_9ACTN</name>
<proteinExistence type="predicted"/>